<dbReference type="PANTHER" id="PTHR24171">
    <property type="entry name" value="ANKYRIN REPEAT DOMAIN-CONTAINING PROTEIN 39-RELATED"/>
    <property type="match status" value="1"/>
</dbReference>
<feature type="compositionally biased region" description="Polar residues" evidence="4">
    <location>
        <begin position="253"/>
        <end position="269"/>
    </location>
</feature>
<dbReference type="Gene3D" id="1.25.40.20">
    <property type="entry name" value="Ankyrin repeat-containing domain"/>
    <property type="match status" value="1"/>
</dbReference>
<feature type="repeat" description="ANK" evidence="3">
    <location>
        <begin position="104"/>
        <end position="136"/>
    </location>
</feature>
<organism evidence="5 6">
    <name type="scientific">Saccoglossus kowalevskii</name>
    <name type="common">Acorn worm</name>
    <dbReference type="NCBI Taxonomy" id="10224"/>
    <lineage>
        <taxon>Eukaryota</taxon>
        <taxon>Metazoa</taxon>
        <taxon>Hemichordata</taxon>
        <taxon>Enteropneusta</taxon>
        <taxon>Harrimaniidae</taxon>
        <taxon>Saccoglossus</taxon>
    </lineage>
</organism>
<dbReference type="PROSITE" id="PS50088">
    <property type="entry name" value="ANK_REPEAT"/>
    <property type="match status" value="2"/>
</dbReference>
<dbReference type="InterPro" id="IPR036770">
    <property type="entry name" value="Ankyrin_rpt-contain_sf"/>
</dbReference>
<gene>
    <name evidence="6" type="primary">LOC100371435</name>
</gene>
<evidence type="ECO:0000256" key="1">
    <source>
        <dbReference type="ARBA" id="ARBA00022737"/>
    </source>
</evidence>
<dbReference type="GeneID" id="100371435"/>
<keyword evidence="2 3" id="KW-0040">ANK repeat</keyword>
<evidence type="ECO:0000256" key="4">
    <source>
        <dbReference type="SAM" id="MobiDB-lite"/>
    </source>
</evidence>
<feature type="repeat" description="ANK" evidence="3">
    <location>
        <begin position="70"/>
        <end position="102"/>
    </location>
</feature>
<sequence length="269" mass="29610">MAANERQETPASPTRVVKDPSVMRDLKIQLQTAKINLTELSTLAQKGDERLVEKFLSENVQVDIGSDDVVLQSQLYVAAFWGFYDVLKALLNAGADINHQNKGTLWTPLHAATFQEHGKVVMLLLERNAQPELEDSEGRTPKDFASASDKIWGHFAVLGCPRTSKETLIEKGIIKKIERPSSSTTSLPTSVIPSVPTLGRLPGSGIRMAAYSRPDSAYAIRADPFQKKNRTHDSSQMAALLGGDVLAEENVKPRQSQDGSQPQFSLWRS</sequence>
<dbReference type="Pfam" id="PF12796">
    <property type="entry name" value="Ank_2"/>
    <property type="match status" value="1"/>
</dbReference>
<accession>A0ABM0GYK0</accession>
<protein>
    <submittedName>
        <fullName evidence="6">E3 ubiquitin-protein ligase mib1-like</fullName>
    </submittedName>
</protein>
<evidence type="ECO:0000256" key="3">
    <source>
        <dbReference type="PROSITE-ProRule" id="PRU00023"/>
    </source>
</evidence>
<evidence type="ECO:0000313" key="6">
    <source>
        <dbReference type="RefSeq" id="XP_002740245.1"/>
    </source>
</evidence>
<dbReference type="InterPro" id="IPR002110">
    <property type="entry name" value="Ankyrin_rpt"/>
</dbReference>
<feature type="region of interest" description="Disordered" evidence="4">
    <location>
        <begin position="249"/>
        <end position="269"/>
    </location>
</feature>
<reference evidence="6" key="1">
    <citation type="submission" date="2025-08" db="UniProtKB">
        <authorList>
            <consortium name="RefSeq"/>
        </authorList>
    </citation>
    <scope>IDENTIFICATION</scope>
    <source>
        <tissue evidence="6">Testes</tissue>
    </source>
</reference>
<dbReference type="SUPFAM" id="SSF48403">
    <property type="entry name" value="Ankyrin repeat"/>
    <property type="match status" value="1"/>
</dbReference>
<proteinExistence type="predicted"/>
<dbReference type="SMART" id="SM00248">
    <property type="entry name" value="ANK"/>
    <property type="match status" value="3"/>
</dbReference>
<keyword evidence="1" id="KW-0677">Repeat</keyword>
<dbReference type="PROSITE" id="PS50297">
    <property type="entry name" value="ANK_REP_REGION"/>
    <property type="match status" value="1"/>
</dbReference>
<evidence type="ECO:0000256" key="2">
    <source>
        <dbReference type="ARBA" id="ARBA00023043"/>
    </source>
</evidence>
<name>A0ABM0GYK0_SACKO</name>
<evidence type="ECO:0000313" key="5">
    <source>
        <dbReference type="Proteomes" id="UP000694865"/>
    </source>
</evidence>
<dbReference type="Proteomes" id="UP000694865">
    <property type="component" value="Unplaced"/>
</dbReference>
<dbReference type="RefSeq" id="XP_002740245.1">
    <property type="nucleotide sequence ID" value="XM_002740199.2"/>
</dbReference>
<keyword evidence="5" id="KW-1185">Reference proteome</keyword>